<gene>
    <name evidence="1" type="ORF">POCULU_LOCUS7382</name>
</gene>
<evidence type="ECO:0000313" key="2">
    <source>
        <dbReference type="Proteomes" id="UP000789572"/>
    </source>
</evidence>
<dbReference type="AlphaFoldDB" id="A0A9N9GG10"/>
<proteinExistence type="predicted"/>
<keyword evidence="2" id="KW-1185">Reference proteome</keyword>
<comment type="caution">
    <text evidence="1">The sequence shown here is derived from an EMBL/GenBank/DDBJ whole genome shotgun (WGS) entry which is preliminary data.</text>
</comment>
<evidence type="ECO:0000313" key="1">
    <source>
        <dbReference type="EMBL" id="CAG8599378.1"/>
    </source>
</evidence>
<accession>A0A9N9GG10</accession>
<reference evidence="1" key="1">
    <citation type="submission" date="2021-06" db="EMBL/GenBank/DDBJ databases">
        <authorList>
            <person name="Kallberg Y."/>
            <person name="Tangrot J."/>
            <person name="Rosling A."/>
        </authorList>
    </citation>
    <scope>NUCLEOTIDE SEQUENCE</scope>
    <source>
        <strain evidence="1">IA702</strain>
    </source>
</reference>
<dbReference type="EMBL" id="CAJVPJ010001654">
    <property type="protein sequence ID" value="CAG8599378.1"/>
    <property type="molecule type" value="Genomic_DNA"/>
</dbReference>
<dbReference type="Proteomes" id="UP000789572">
    <property type="component" value="Unassembled WGS sequence"/>
</dbReference>
<organism evidence="1 2">
    <name type="scientific">Paraglomus occultum</name>
    <dbReference type="NCBI Taxonomy" id="144539"/>
    <lineage>
        <taxon>Eukaryota</taxon>
        <taxon>Fungi</taxon>
        <taxon>Fungi incertae sedis</taxon>
        <taxon>Mucoromycota</taxon>
        <taxon>Glomeromycotina</taxon>
        <taxon>Glomeromycetes</taxon>
        <taxon>Paraglomerales</taxon>
        <taxon>Paraglomeraceae</taxon>
        <taxon>Paraglomus</taxon>
    </lineage>
</organism>
<dbReference type="OrthoDB" id="2412991at2759"/>
<name>A0A9N9GG10_9GLOM</name>
<sequence length="306" mass="34720">MSKPPNVLHDKSASLFLPKEFQNYTCGYASPDGSQDYYLGLPIFQSYWAWSNEVMLADNDANEKYLKAAYYKMELKHMCSQNSYSPLLALYGLSEVIKNPIQSILIFLGRNHVLELKKSLKNGVQIQSTQKLARTMIEPTTHVGELMAGLDSLTNLNTEYEMNTDKIYPLADQFISVVQKINRDEANAYLTQNGKDAEKRSIRGYTQRPVEIDPLSVSIYNEASLHYYHHFASQNPGVFIDYTGLMIQDIDKFFSHQSSHRKECKPNKILNTIITIPTGNSRIESEAPPALIAEYITTDFSADHLA</sequence>
<protein>
    <submittedName>
        <fullName evidence="1">9795_t:CDS:1</fullName>
    </submittedName>
</protein>